<dbReference type="Proteomes" id="UP000634136">
    <property type="component" value="Unassembled WGS sequence"/>
</dbReference>
<accession>A0A834TXP6</accession>
<evidence type="ECO:0000313" key="3">
    <source>
        <dbReference type="Proteomes" id="UP000634136"/>
    </source>
</evidence>
<dbReference type="AlphaFoldDB" id="A0A834TXP6"/>
<keyword evidence="1" id="KW-0472">Membrane</keyword>
<feature type="transmembrane region" description="Helical" evidence="1">
    <location>
        <begin position="175"/>
        <end position="195"/>
    </location>
</feature>
<organism evidence="2 3">
    <name type="scientific">Senna tora</name>
    <dbReference type="NCBI Taxonomy" id="362788"/>
    <lineage>
        <taxon>Eukaryota</taxon>
        <taxon>Viridiplantae</taxon>
        <taxon>Streptophyta</taxon>
        <taxon>Embryophyta</taxon>
        <taxon>Tracheophyta</taxon>
        <taxon>Spermatophyta</taxon>
        <taxon>Magnoliopsida</taxon>
        <taxon>eudicotyledons</taxon>
        <taxon>Gunneridae</taxon>
        <taxon>Pentapetalae</taxon>
        <taxon>rosids</taxon>
        <taxon>fabids</taxon>
        <taxon>Fabales</taxon>
        <taxon>Fabaceae</taxon>
        <taxon>Caesalpinioideae</taxon>
        <taxon>Cassia clade</taxon>
        <taxon>Senna</taxon>
    </lineage>
</organism>
<protein>
    <submittedName>
        <fullName evidence="2">Uncharacterized protein</fullName>
    </submittedName>
</protein>
<dbReference type="OrthoDB" id="10634178at2759"/>
<dbReference type="EMBL" id="JAAIUW010000005">
    <property type="protein sequence ID" value="KAF7830117.1"/>
    <property type="molecule type" value="Genomic_DNA"/>
</dbReference>
<comment type="caution">
    <text evidence="2">The sequence shown here is derived from an EMBL/GenBank/DDBJ whole genome shotgun (WGS) entry which is preliminary data.</text>
</comment>
<keyword evidence="1" id="KW-1133">Transmembrane helix</keyword>
<name>A0A834TXP6_9FABA</name>
<proteinExistence type="predicted"/>
<evidence type="ECO:0000313" key="2">
    <source>
        <dbReference type="EMBL" id="KAF7830117.1"/>
    </source>
</evidence>
<keyword evidence="1" id="KW-0812">Transmembrane</keyword>
<keyword evidence="3" id="KW-1185">Reference proteome</keyword>
<sequence length="294" mass="32614">MPLQEPPVVEPIAQPLLLPEINHPIRTPRVEKAMVETRAQCHCVNRGGLEFQGHRHARDAVPVKQSAAAWSGEQKEGAFLGESGYLFEFQSLGNGEVPNSDLVVLVGREEHVIMSQNGADFAGASSGDCVDVAVVAVEGGDAVEKKGRSWALRGKRPWGRRRHWEHSAVRARRPWWAKFNILFAYLSMVIIVFVGRHQAMERSYSIEIHGVRTELPPASGMDRKSEGTRRKLELIEEAKVSMSPGSTLLLQSGQVEQTTHSRPCLDPLTEENLNTGSASITCLSIPENLPKFWR</sequence>
<reference evidence="2" key="1">
    <citation type="submission" date="2020-09" db="EMBL/GenBank/DDBJ databases">
        <title>Genome-Enabled Discovery of Anthraquinone Biosynthesis in Senna tora.</title>
        <authorList>
            <person name="Kang S.-H."/>
            <person name="Pandey R.P."/>
            <person name="Lee C.-M."/>
            <person name="Sim J.-S."/>
            <person name="Jeong J.-T."/>
            <person name="Choi B.-S."/>
            <person name="Jung M."/>
            <person name="Ginzburg D."/>
            <person name="Zhao K."/>
            <person name="Won S.Y."/>
            <person name="Oh T.-J."/>
            <person name="Yu Y."/>
            <person name="Kim N.-H."/>
            <person name="Lee O.R."/>
            <person name="Lee T.-H."/>
            <person name="Bashyal P."/>
            <person name="Kim T.-S."/>
            <person name="Lee W.-H."/>
            <person name="Kawkins C."/>
            <person name="Kim C.-K."/>
            <person name="Kim J.S."/>
            <person name="Ahn B.O."/>
            <person name="Rhee S.Y."/>
            <person name="Sohng J.K."/>
        </authorList>
    </citation>
    <scope>NUCLEOTIDE SEQUENCE</scope>
    <source>
        <tissue evidence="2">Leaf</tissue>
    </source>
</reference>
<evidence type="ECO:0000256" key="1">
    <source>
        <dbReference type="SAM" id="Phobius"/>
    </source>
</evidence>
<gene>
    <name evidence="2" type="ORF">G2W53_012450</name>
</gene>